<gene>
    <name evidence="2" type="ORF">JFL43_15940</name>
</gene>
<dbReference type="SUPFAM" id="SSF54106">
    <property type="entry name" value="LysM domain"/>
    <property type="match status" value="1"/>
</dbReference>
<evidence type="ECO:0000259" key="1">
    <source>
        <dbReference type="PROSITE" id="PS51782"/>
    </source>
</evidence>
<dbReference type="Proteomes" id="UP000618943">
    <property type="component" value="Unassembled WGS sequence"/>
</dbReference>
<dbReference type="Pfam" id="PF01476">
    <property type="entry name" value="LysM"/>
    <property type="match status" value="1"/>
</dbReference>
<keyword evidence="3" id="KW-1185">Reference proteome</keyword>
<dbReference type="PROSITE" id="PS51782">
    <property type="entry name" value="LYSM"/>
    <property type="match status" value="1"/>
</dbReference>
<dbReference type="SMART" id="SM00257">
    <property type="entry name" value="LysM"/>
    <property type="match status" value="1"/>
</dbReference>
<dbReference type="Gene3D" id="3.10.350.10">
    <property type="entry name" value="LysM domain"/>
    <property type="match status" value="1"/>
</dbReference>
<sequence length="248" mass="28093">MNNYPLSVCRYSIQPGDNYWLLAQRFNISVYDIYAVNPYVDPNNLFIGQNIYIPMCTYVSNHLGPTKCISPAEVELKSNMRKLWEEHVAWTRMTILSLNFKSPDVDAVIARLLQNATDMGDALRPFYGNQIGDEFSALIKEHLVIAADLVKAAIAGDQQAAIAAEKKWYSNADEIAAFLSRINPYLCEEEVRKMFYSHLALTKSEAVLMINNNYKKSIEVYDEIQKQALGMADAITEGIVKQFPNMFG</sequence>
<evidence type="ECO:0000313" key="2">
    <source>
        <dbReference type="EMBL" id="MBK3496326.1"/>
    </source>
</evidence>
<organism evidence="2 3">
    <name type="scientific">Viridibacillus soli</name>
    <dbReference type="NCBI Taxonomy" id="2798301"/>
    <lineage>
        <taxon>Bacteria</taxon>
        <taxon>Bacillati</taxon>
        <taxon>Bacillota</taxon>
        <taxon>Bacilli</taxon>
        <taxon>Bacillales</taxon>
        <taxon>Caryophanaceae</taxon>
        <taxon>Viridibacillus</taxon>
    </lineage>
</organism>
<dbReference type="EMBL" id="JAEOAH010000028">
    <property type="protein sequence ID" value="MBK3496326.1"/>
    <property type="molecule type" value="Genomic_DNA"/>
</dbReference>
<evidence type="ECO:0000313" key="3">
    <source>
        <dbReference type="Proteomes" id="UP000618943"/>
    </source>
</evidence>
<feature type="domain" description="LysM" evidence="1">
    <location>
        <begin position="9"/>
        <end position="53"/>
    </location>
</feature>
<dbReference type="InterPro" id="IPR018392">
    <property type="entry name" value="LysM"/>
</dbReference>
<accession>A0ABS1HAL6</accession>
<dbReference type="CDD" id="cd00118">
    <property type="entry name" value="LysM"/>
    <property type="match status" value="1"/>
</dbReference>
<proteinExistence type="predicted"/>
<dbReference type="InterPro" id="IPR036779">
    <property type="entry name" value="LysM_dom_sf"/>
</dbReference>
<reference evidence="2 3" key="1">
    <citation type="submission" date="2020-12" db="EMBL/GenBank/DDBJ databases">
        <title>YIM B01967 draft genome.</title>
        <authorList>
            <person name="Yan X."/>
        </authorList>
    </citation>
    <scope>NUCLEOTIDE SEQUENCE [LARGE SCALE GENOMIC DNA]</scope>
    <source>
        <strain evidence="2 3">YIM B01967</strain>
    </source>
</reference>
<comment type="caution">
    <text evidence="2">The sequence shown here is derived from an EMBL/GenBank/DDBJ whole genome shotgun (WGS) entry which is preliminary data.</text>
</comment>
<name>A0ABS1HAL6_9BACL</name>
<protein>
    <submittedName>
        <fullName evidence="2">LysM peptidoglycan-binding domain-containing protein</fullName>
    </submittedName>
</protein>